<sequence>MPDKERLVKKLVGRRARLKKALEDADQRKQGGAATGAIAAAPDAARQPTTPANRKRRHSPSPDGRGHDDTEGGATADGKAKSQRKNDGGRAARAAGRTIYHSTTIPPPPEFETPTWGLKPDPAGLLVEVCLRFRRPGPGDGDGGGDGAAAAAALECFSVRLVPNSTGDDERRRPWKRNRDWCSTGEEWSEANHGCEALDNFLIYSVSKRLHAAAWKKGRLSHRGFSETKAADLVVRVVRSDPGRACAVCDKSFGGGVKLWRPTPCSAPCKVRMREEIPLAVRVSPLLVDYRVLDFLLGCVYSCCCSPPESVARPSTLSWAGVNRAVKYFPAMDDSSIPRSVVNFSTARARQEREALLSWLATEFQGCLVSASSAATVKYITEDAGIEPATQFILLNSTLEREAAFQKRQTSGLSVFHATPAYNIFPLVVDGLRRRPGGASGISFAGSFETSSLYYQKGYPFRPWPRSIFAGSKGQPELVFGAEVRGVIAGFGLDINNAWSNRPHAEDSTLDQSQIALRYVFLSNRLHPSKAGEFLPGSQTREVMEDTFHSIKTDEIAHLEDSSDPQPHRERWIHGTN</sequence>
<evidence type="ECO:0000313" key="3">
    <source>
        <dbReference type="EnsemblFungi" id="EJT82174"/>
    </source>
</evidence>
<dbReference type="EnsemblFungi" id="EJT82174">
    <property type="protein sequence ID" value="EJT82174"/>
    <property type="gene ID" value="GGTG_02148"/>
</dbReference>
<dbReference type="eggNOG" id="ENOG502QZBD">
    <property type="taxonomic scope" value="Eukaryota"/>
</dbReference>
<proteinExistence type="predicted"/>
<evidence type="ECO:0000313" key="4">
    <source>
        <dbReference type="Proteomes" id="UP000006039"/>
    </source>
</evidence>
<feature type="compositionally biased region" description="Basic and acidic residues" evidence="1">
    <location>
        <begin position="20"/>
        <end position="29"/>
    </location>
</feature>
<reference evidence="3" key="4">
    <citation type="journal article" date="2015" name="G3 (Bethesda)">
        <title>Genome sequences of three phytopathogenic species of the Magnaporthaceae family of fungi.</title>
        <authorList>
            <person name="Okagaki L.H."/>
            <person name="Nunes C.C."/>
            <person name="Sailsbery J."/>
            <person name="Clay B."/>
            <person name="Brown D."/>
            <person name="John T."/>
            <person name="Oh Y."/>
            <person name="Young N."/>
            <person name="Fitzgerald M."/>
            <person name="Haas B.J."/>
            <person name="Zeng Q."/>
            <person name="Young S."/>
            <person name="Adiconis X."/>
            <person name="Fan L."/>
            <person name="Levin J.Z."/>
            <person name="Mitchell T.K."/>
            <person name="Okubara P.A."/>
            <person name="Farman M.L."/>
            <person name="Kohn L.M."/>
            <person name="Birren B."/>
            <person name="Ma L.-J."/>
            <person name="Dean R.A."/>
        </authorList>
    </citation>
    <scope>NUCLEOTIDE SEQUENCE</scope>
    <source>
        <strain evidence="3">R3-111a-1</strain>
    </source>
</reference>
<evidence type="ECO:0000256" key="1">
    <source>
        <dbReference type="SAM" id="MobiDB-lite"/>
    </source>
</evidence>
<dbReference type="VEuPathDB" id="FungiDB:GGTG_02148"/>
<accession>J3NLJ9</accession>
<reference evidence="3" key="5">
    <citation type="submission" date="2018-04" db="UniProtKB">
        <authorList>
            <consortium name="EnsemblFungi"/>
        </authorList>
    </citation>
    <scope>IDENTIFICATION</scope>
    <source>
        <strain evidence="3">R3-111a-1</strain>
    </source>
</reference>
<dbReference type="STRING" id="644352.J3NLJ9"/>
<reference evidence="2" key="3">
    <citation type="submission" date="2010-09" db="EMBL/GenBank/DDBJ databases">
        <title>Annotation of Gaeumannomyces graminis var. tritici R3-111a-1.</title>
        <authorList>
            <consortium name="The Broad Institute Genome Sequencing Platform"/>
            <person name="Ma L.-J."/>
            <person name="Dead R."/>
            <person name="Young S.K."/>
            <person name="Zeng Q."/>
            <person name="Gargeya S."/>
            <person name="Fitzgerald M."/>
            <person name="Haas B."/>
            <person name="Abouelleil A."/>
            <person name="Alvarado L."/>
            <person name="Arachchi H.M."/>
            <person name="Berlin A."/>
            <person name="Brown A."/>
            <person name="Chapman S.B."/>
            <person name="Chen Z."/>
            <person name="Dunbar C."/>
            <person name="Freedman E."/>
            <person name="Gearin G."/>
            <person name="Gellesch M."/>
            <person name="Goldberg J."/>
            <person name="Griggs A."/>
            <person name="Gujja S."/>
            <person name="Heiman D."/>
            <person name="Howarth C."/>
            <person name="Larson L."/>
            <person name="Lui A."/>
            <person name="MacDonald P.J.P."/>
            <person name="Mehta T."/>
            <person name="Montmayeur A."/>
            <person name="Murphy C."/>
            <person name="Neiman D."/>
            <person name="Pearson M."/>
            <person name="Priest M."/>
            <person name="Roberts A."/>
            <person name="Saif S."/>
            <person name="Shea T."/>
            <person name="Shenoy N."/>
            <person name="Sisk P."/>
            <person name="Stolte C."/>
            <person name="Sykes S."/>
            <person name="Yandava C."/>
            <person name="Wortman J."/>
            <person name="Nusbaum C."/>
            <person name="Birren B."/>
        </authorList>
    </citation>
    <scope>NUCLEOTIDE SEQUENCE</scope>
    <source>
        <strain evidence="2">R3-111a-1</strain>
    </source>
</reference>
<reference evidence="2" key="2">
    <citation type="submission" date="2010-07" db="EMBL/GenBank/DDBJ databases">
        <authorList>
            <consortium name="The Broad Institute Genome Sequencing Platform"/>
            <consortium name="Broad Institute Genome Sequencing Center for Infectious Disease"/>
            <person name="Ma L.-J."/>
            <person name="Dead R."/>
            <person name="Young S."/>
            <person name="Zeng Q."/>
            <person name="Koehrsen M."/>
            <person name="Alvarado L."/>
            <person name="Berlin A."/>
            <person name="Chapman S.B."/>
            <person name="Chen Z."/>
            <person name="Freedman E."/>
            <person name="Gellesch M."/>
            <person name="Goldberg J."/>
            <person name="Griggs A."/>
            <person name="Gujja S."/>
            <person name="Heilman E.R."/>
            <person name="Heiman D."/>
            <person name="Hepburn T."/>
            <person name="Howarth C."/>
            <person name="Jen D."/>
            <person name="Larson L."/>
            <person name="Mehta T."/>
            <person name="Neiman D."/>
            <person name="Pearson M."/>
            <person name="Roberts A."/>
            <person name="Saif S."/>
            <person name="Shea T."/>
            <person name="Shenoy N."/>
            <person name="Sisk P."/>
            <person name="Stolte C."/>
            <person name="Sykes S."/>
            <person name="Walk T."/>
            <person name="White J."/>
            <person name="Yandava C."/>
            <person name="Haas B."/>
            <person name="Nusbaum C."/>
            <person name="Birren B."/>
        </authorList>
    </citation>
    <scope>NUCLEOTIDE SEQUENCE</scope>
    <source>
        <strain evidence="2">R3-111a-1</strain>
    </source>
</reference>
<feature type="compositionally biased region" description="Low complexity" evidence="1">
    <location>
        <begin position="31"/>
        <end position="52"/>
    </location>
</feature>
<reference evidence="4" key="1">
    <citation type="submission" date="2010-07" db="EMBL/GenBank/DDBJ databases">
        <title>The genome sequence of Gaeumannomyces graminis var. tritici strain R3-111a-1.</title>
        <authorList>
            <consortium name="The Broad Institute Genome Sequencing Platform"/>
            <person name="Ma L.-J."/>
            <person name="Dead R."/>
            <person name="Young S."/>
            <person name="Zeng Q."/>
            <person name="Koehrsen M."/>
            <person name="Alvarado L."/>
            <person name="Berlin A."/>
            <person name="Chapman S.B."/>
            <person name="Chen Z."/>
            <person name="Freedman E."/>
            <person name="Gellesch M."/>
            <person name="Goldberg J."/>
            <person name="Griggs A."/>
            <person name="Gujja S."/>
            <person name="Heilman E.R."/>
            <person name="Heiman D."/>
            <person name="Hepburn T."/>
            <person name="Howarth C."/>
            <person name="Jen D."/>
            <person name="Larson L."/>
            <person name="Mehta T."/>
            <person name="Neiman D."/>
            <person name="Pearson M."/>
            <person name="Roberts A."/>
            <person name="Saif S."/>
            <person name="Shea T."/>
            <person name="Shenoy N."/>
            <person name="Sisk P."/>
            <person name="Stolte C."/>
            <person name="Sykes S."/>
            <person name="Walk T."/>
            <person name="White J."/>
            <person name="Yandava C."/>
            <person name="Haas B."/>
            <person name="Nusbaum C."/>
            <person name="Birren B."/>
        </authorList>
    </citation>
    <scope>NUCLEOTIDE SEQUENCE [LARGE SCALE GENOMIC DNA]</scope>
    <source>
        <strain evidence="4">R3-111a-1</strain>
    </source>
</reference>
<dbReference type="RefSeq" id="XP_009218183.1">
    <property type="nucleotide sequence ID" value="XM_009219919.1"/>
</dbReference>
<dbReference type="OrthoDB" id="109543at2759"/>
<dbReference type="AlphaFoldDB" id="J3NLJ9"/>
<dbReference type="EMBL" id="GL385395">
    <property type="protein sequence ID" value="EJT82174.1"/>
    <property type="molecule type" value="Genomic_DNA"/>
</dbReference>
<keyword evidence="4" id="KW-1185">Reference proteome</keyword>
<evidence type="ECO:0000313" key="2">
    <source>
        <dbReference type="EMBL" id="EJT82174.1"/>
    </source>
</evidence>
<gene>
    <name evidence="3" type="primary">20342606</name>
    <name evidence="2" type="ORF">GGTG_02148</name>
</gene>
<dbReference type="HOGENOM" id="CLU_504403_0_0_1"/>
<feature type="compositionally biased region" description="Basic and acidic residues" evidence="1">
    <location>
        <begin position="78"/>
        <end position="90"/>
    </location>
</feature>
<dbReference type="GeneID" id="20342606"/>
<protein>
    <submittedName>
        <fullName evidence="2 3">Uncharacterized protein</fullName>
    </submittedName>
</protein>
<organism evidence="2">
    <name type="scientific">Gaeumannomyces tritici (strain R3-111a-1)</name>
    <name type="common">Wheat and barley take-all root rot fungus</name>
    <name type="synonym">Gaeumannomyces graminis var. tritici</name>
    <dbReference type="NCBI Taxonomy" id="644352"/>
    <lineage>
        <taxon>Eukaryota</taxon>
        <taxon>Fungi</taxon>
        <taxon>Dikarya</taxon>
        <taxon>Ascomycota</taxon>
        <taxon>Pezizomycotina</taxon>
        <taxon>Sordariomycetes</taxon>
        <taxon>Sordariomycetidae</taxon>
        <taxon>Magnaporthales</taxon>
        <taxon>Magnaporthaceae</taxon>
        <taxon>Gaeumannomyces</taxon>
    </lineage>
</organism>
<feature type="region of interest" description="Disordered" evidence="1">
    <location>
        <begin position="20"/>
        <end position="119"/>
    </location>
</feature>
<feature type="region of interest" description="Disordered" evidence="1">
    <location>
        <begin position="558"/>
        <end position="577"/>
    </location>
</feature>
<name>J3NLJ9_GAET3</name>
<dbReference type="Proteomes" id="UP000006039">
    <property type="component" value="Unassembled WGS sequence"/>
</dbReference>